<dbReference type="EMBL" id="FPIZ01000001">
    <property type="protein sequence ID" value="SFW18445.1"/>
    <property type="molecule type" value="Genomic_DNA"/>
</dbReference>
<name>A0A1K1M5M7_9BACT</name>
<dbReference type="CDD" id="cd02440">
    <property type="entry name" value="AdoMet_MTases"/>
    <property type="match status" value="1"/>
</dbReference>
<gene>
    <name evidence="1" type="ORF">SAMN05661012_00470</name>
    <name evidence="2" type="ORF">SR876_33060</name>
</gene>
<proteinExistence type="predicted"/>
<dbReference type="EC" id="2.1.-.-" evidence="2"/>
<organism evidence="1 3">
    <name type="scientific">Chitinophaga sancti</name>
    <dbReference type="NCBI Taxonomy" id="1004"/>
    <lineage>
        <taxon>Bacteria</taxon>
        <taxon>Pseudomonadati</taxon>
        <taxon>Bacteroidota</taxon>
        <taxon>Chitinophagia</taxon>
        <taxon>Chitinophagales</taxon>
        <taxon>Chitinophagaceae</taxon>
        <taxon>Chitinophaga</taxon>
    </lineage>
</organism>
<dbReference type="OrthoDB" id="9791837at2"/>
<dbReference type="STRING" id="1004.SAMN05661012_00470"/>
<dbReference type="PANTHER" id="PTHR43861">
    <property type="entry name" value="TRANS-ACONITATE 2-METHYLTRANSFERASE-RELATED"/>
    <property type="match status" value="1"/>
</dbReference>
<dbReference type="AlphaFoldDB" id="A0A1K1M5M7"/>
<keyword evidence="4" id="KW-1185">Reference proteome</keyword>
<keyword evidence="1" id="KW-0489">Methyltransferase</keyword>
<protein>
    <submittedName>
        <fullName evidence="2">Class I SAM-dependent methyltransferase</fullName>
        <ecNumber evidence="2">2.1.-.-</ecNumber>
    </submittedName>
    <submittedName>
        <fullName evidence="1">Methyltransferase domain-containing protein</fullName>
    </submittedName>
</protein>
<reference evidence="2 4" key="2">
    <citation type="submission" date="2023-11" db="EMBL/GenBank/DDBJ databases">
        <title>MicrobeMod: A computational toolkit for identifying prokaryotic methylation and restriction-modification with nanopore sequencing.</title>
        <authorList>
            <person name="Crits-Christoph A."/>
            <person name="Kang S.C."/>
            <person name="Lee H."/>
            <person name="Ostrov N."/>
        </authorList>
    </citation>
    <scope>NUCLEOTIDE SEQUENCE [LARGE SCALE GENOMIC DNA]</scope>
    <source>
        <strain evidence="2 4">ATCC 23090</strain>
    </source>
</reference>
<dbReference type="GO" id="GO:0008168">
    <property type="term" value="F:methyltransferase activity"/>
    <property type="evidence" value="ECO:0007669"/>
    <property type="project" value="UniProtKB-KW"/>
</dbReference>
<evidence type="ECO:0000313" key="2">
    <source>
        <dbReference type="EMBL" id="WQG89763.1"/>
    </source>
</evidence>
<reference evidence="1 3" key="1">
    <citation type="submission" date="2016-11" db="EMBL/GenBank/DDBJ databases">
        <authorList>
            <person name="Jaros S."/>
            <person name="Januszkiewicz K."/>
            <person name="Wedrychowicz H."/>
        </authorList>
    </citation>
    <scope>NUCLEOTIDE SEQUENCE [LARGE SCALE GENOMIC DNA]</scope>
    <source>
        <strain evidence="1 3">DSM 784</strain>
    </source>
</reference>
<accession>A0A1K1M5M7</accession>
<dbReference type="Proteomes" id="UP001326715">
    <property type="component" value="Chromosome"/>
</dbReference>
<dbReference type="RefSeq" id="WP_072356987.1">
    <property type="nucleotide sequence ID" value="NZ_CP139972.1"/>
</dbReference>
<evidence type="ECO:0000313" key="1">
    <source>
        <dbReference type="EMBL" id="SFW18445.1"/>
    </source>
</evidence>
<dbReference type="EMBL" id="CP140154">
    <property type="protein sequence ID" value="WQG89763.1"/>
    <property type="molecule type" value="Genomic_DNA"/>
</dbReference>
<sequence>MNIQASTWDKQYAQGAWDVLKSPLEEKRFESVRSFIYKYATGGNILEVGCGEGLLQSGMDKQRYATFTGIDISTVAITRTAYLQDTQNTYLLADMETWQPTGDRFDMIIFNESLYYASYPIQLMHRYFSFLKPGGAIILSVYETPPNKRLLDAIDKHYHVTEEKITVNERGRWYCRIYLSEK</sequence>
<evidence type="ECO:0000313" key="3">
    <source>
        <dbReference type="Proteomes" id="UP000183788"/>
    </source>
</evidence>
<dbReference type="Pfam" id="PF13489">
    <property type="entry name" value="Methyltransf_23"/>
    <property type="match status" value="1"/>
</dbReference>
<dbReference type="Gene3D" id="3.40.50.150">
    <property type="entry name" value="Vaccinia Virus protein VP39"/>
    <property type="match status" value="1"/>
</dbReference>
<keyword evidence="1" id="KW-0808">Transferase</keyword>
<dbReference type="GO" id="GO:0032259">
    <property type="term" value="P:methylation"/>
    <property type="evidence" value="ECO:0007669"/>
    <property type="project" value="UniProtKB-KW"/>
</dbReference>
<dbReference type="InterPro" id="IPR029063">
    <property type="entry name" value="SAM-dependent_MTases_sf"/>
</dbReference>
<evidence type="ECO:0000313" key="4">
    <source>
        <dbReference type="Proteomes" id="UP001326715"/>
    </source>
</evidence>
<dbReference type="Proteomes" id="UP000183788">
    <property type="component" value="Unassembled WGS sequence"/>
</dbReference>
<dbReference type="SUPFAM" id="SSF53335">
    <property type="entry name" value="S-adenosyl-L-methionine-dependent methyltransferases"/>
    <property type="match status" value="1"/>
</dbReference>